<dbReference type="EnsemblMetazoa" id="ISCW002901-RA">
    <property type="protein sequence ID" value="ISCW002901-PA"/>
    <property type="gene ID" value="ISCW002901"/>
</dbReference>
<dbReference type="HOGENOM" id="CLU_2415705_0_0_1"/>
<dbReference type="EMBL" id="DS654046">
    <property type="protein sequence ID" value="EEC02689.1"/>
    <property type="molecule type" value="Genomic_DNA"/>
</dbReference>
<dbReference type="Proteomes" id="UP000001555">
    <property type="component" value="Unassembled WGS sequence"/>
</dbReference>
<accession>B7P7W7</accession>
<evidence type="ECO:0000313" key="1">
    <source>
        <dbReference type="EMBL" id="EEC02689.1"/>
    </source>
</evidence>
<gene>
    <name evidence="1" type="ORF">IscW_ISCW002901</name>
</gene>
<name>B7P7W7_IXOSC</name>
<dbReference type="PaxDb" id="6945-B7P7W7"/>
<dbReference type="AlphaFoldDB" id="B7P7W7"/>
<organism>
    <name type="scientific">Ixodes scapularis</name>
    <name type="common">Black-legged tick</name>
    <name type="synonym">Deer tick</name>
    <dbReference type="NCBI Taxonomy" id="6945"/>
    <lineage>
        <taxon>Eukaryota</taxon>
        <taxon>Metazoa</taxon>
        <taxon>Ecdysozoa</taxon>
        <taxon>Arthropoda</taxon>
        <taxon>Chelicerata</taxon>
        <taxon>Arachnida</taxon>
        <taxon>Acari</taxon>
        <taxon>Parasitiformes</taxon>
        <taxon>Ixodida</taxon>
        <taxon>Ixodoidea</taxon>
        <taxon>Ixodidae</taxon>
        <taxon>Ixodinae</taxon>
        <taxon>Ixodes</taxon>
    </lineage>
</organism>
<evidence type="ECO:0000313" key="3">
    <source>
        <dbReference type="Proteomes" id="UP000001555"/>
    </source>
</evidence>
<sequence>MKRVIKRKRYVWYVRGGRGVRSPFTTTDEDYRKQNSAGSCLGTSGLFSRAKCNIPQARVKFAQPFIFSCRQMNKNKKSKSIKYSIFQYKKTS</sequence>
<dbReference type="VEuPathDB" id="VectorBase:ISCW002901"/>
<dbReference type="VEuPathDB" id="VectorBase:ISCI002901"/>
<reference evidence="2" key="2">
    <citation type="submission" date="2020-05" db="UniProtKB">
        <authorList>
            <consortium name="EnsemblMetazoa"/>
        </authorList>
    </citation>
    <scope>IDENTIFICATION</scope>
    <source>
        <strain evidence="2">wikel</strain>
    </source>
</reference>
<evidence type="ECO:0000313" key="2">
    <source>
        <dbReference type="EnsemblMetazoa" id="ISCW002901-PA"/>
    </source>
</evidence>
<protein>
    <submittedName>
        <fullName evidence="1 2">Uncharacterized protein</fullName>
    </submittedName>
</protein>
<dbReference type="InParanoid" id="B7P7W7"/>
<reference evidence="1 3" key="1">
    <citation type="submission" date="2008-03" db="EMBL/GenBank/DDBJ databases">
        <title>Annotation of Ixodes scapularis.</title>
        <authorList>
            <consortium name="Ixodes scapularis Genome Project Consortium"/>
            <person name="Caler E."/>
            <person name="Hannick L.I."/>
            <person name="Bidwell S."/>
            <person name="Joardar V."/>
            <person name="Thiagarajan M."/>
            <person name="Amedeo P."/>
            <person name="Galinsky K.J."/>
            <person name="Schobel S."/>
            <person name="Inman J."/>
            <person name="Hostetler J."/>
            <person name="Miller J."/>
            <person name="Hammond M."/>
            <person name="Megy K."/>
            <person name="Lawson D."/>
            <person name="Kodira C."/>
            <person name="Sutton G."/>
            <person name="Meyer J."/>
            <person name="Hill C.A."/>
            <person name="Birren B."/>
            <person name="Nene V."/>
            <person name="Collins F."/>
            <person name="Alarcon-Chaidez F."/>
            <person name="Wikel S."/>
            <person name="Strausberg R."/>
        </authorList>
    </citation>
    <scope>NUCLEOTIDE SEQUENCE [LARGE SCALE GENOMIC DNA]</scope>
    <source>
        <strain evidence="3">Wikel</strain>
        <strain evidence="1">Wikel colony</strain>
    </source>
</reference>
<keyword evidence="3" id="KW-1185">Reference proteome</keyword>
<proteinExistence type="predicted"/>
<dbReference type="EMBL" id="ABJB010397928">
    <property type="status" value="NOT_ANNOTATED_CDS"/>
    <property type="molecule type" value="Genomic_DNA"/>
</dbReference>